<dbReference type="KEGG" id="hgn:E6W36_15695"/>
<name>A0A4D7CAH5_9SPHN</name>
<dbReference type="AlphaFoldDB" id="A0A4D7CAH5"/>
<sequence>MTFLLGEIWLWLLPAFLIGVATGFLMARYSERAMATQAEEHADEAPPLPEAYPVPQAAPPSKPVRKVPPAAEPAARRPAGLHVIRPQEPDTPPATIPEPAPRPAAEPIAAPLPSPMAASDPSEVDDLTLLKGVGPKLRDLLNGLGVTSFQQIAAWSDLDVLTYDMKLGQFRGRIVRDRWVEQARLLAAGDRAAFEAQFGKSDGDA</sequence>
<evidence type="ECO:0000313" key="3">
    <source>
        <dbReference type="EMBL" id="QCI80437.1"/>
    </source>
</evidence>
<dbReference type="RefSeq" id="WP_222873333.1">
    <property type="nucleotide sequence ID" value="NZ_CP039704.1"/>
</dbReference>
<evidence type="ECO:0000256" key="2">
    <source>
        <dbReference type="SAM" id="Phobius"/>
    </source>
</evidence>
<evidence type="ECO:0000256" key="1">
    <source>
        <dbReference type="SAM" id="MobiDB-lite"/>
    </source>
</evidence>
<dbReference type="EMBL" id="CP039704">
    <property type="protein sequence ID" value="QCI80437.1"/>
    <property type="molecule type" value="Genomic_DNA"/>
</dbReference>
<reference evidence="4" key="1">
    <citation type="submission" date="2019-04" db="EMBL/GenBank/DDBJ databases">
        <title>Complete genome sequence of Sphingomonas sp. W1-2-3.</title>
        <authorList>
            <person name="Im W.T."/>
        </authorList>
    </citation>
    <scope>NUCLEOTIDE SEQUENCE [LARGE SCALE GENOMIC DNA]</scope>
    <source>
        <strain evidence="4">W1-2-3</strain>
    </source>
</reference>
<feature type="transmembrane region" description="Helical" evidence="2">
    <location>
        <begin position="6"/>
        <end position="27"/>
    </location>
</feature>
<protein>
    <submittedName>
        <fullName evidence="3">Uncharacterized protein</fullName>
    </submittedName>
</protein>
<feature type="region of interest" description="Disordered" evidence="1">
    <location>
        <begin position="37"/>
        <end position="122"/>
    </location>
</feature>
<feature type="compositionally biased region" description="Pro residues" evidence="1">
    <location>
        <begin position="89"/>
        <end position="114"/>
    </location>
</feature>
<keyword evidence="4" id="KW-1185">Reference proteome</keyword>
<feature type="compositionally biased region" description="Low complexity" evidence="1">
    <location>
        <begin position="67"/>
        <end position="78"/>
    </location>
</feature>
<feature type="compositionally biased region" description="Pro residues" evidence="1">
    <location>
        <begin position="46"/>
        <end position="62"/>
    </location>
</feature>
<keyword evidence="2" id="KW-1133">Transmembrane helix</keyword>
<organism evidence="3 4">
    <name type="scientific">Hankyongella ginsenosidimutans</name>
    <dbReference type="NCBI Taxonomy" id="1763828"/>
    <lineage>
        <taxon>Bacteria</taxon>
        <taxon>Pseudomonadati</taxon>
        <taxon>Pseudomonadota</taxon>
        <taxon>Alphaproteobacteria</taxon>
        <taxon>Sphingomonadales</taxon>
        <taxon>Sphingomonadaceae</taxon>
        <taxon>Hankyongella</taxon>
    </lineage>
</organism>
<dbReference type="Proteomes" id="UP000298714">
    <property type="component" value="Chromosome"/>
</dbReference>
<evidence type="ECO:0000313" key="4">
    <source>
        <dbReference type="Proteomes" id="UP000298714"/>
    </source>
</evidence>
<keyword evidence="2" id="KW-0472">Membrane</keyword>
<keyword evidence="2" id="KW-0812">Transmembrane</keyword>
<gene>
    <name evidence="3" type="ORF">E6W36_15695</name>
</gene>
<accession>A0A4D7CAH5</accession>
<proteinExistence type="predicted"/>